<dbReference type="PROSITE" id="PS50043">
    <property type="entry name" value="HTH_LUXR_2"/>
    <property type="match status" value="1"/>
</dbReference>
<dbReference type="PRINTS" id="PR00038">
    <property type="entry name" value="HTHLUXR"/>
</dbReference>
<reference evidence="7 9" key="1">
    <citation type="submission" date="2019-08" db="EMBL/GenBank/DDBJ databases">
        <title>Paraburkholderia simonii sp. nov. and P. youngii sp. nov. Brazilian and Mexican Mimosa-associated rhizobia.</title>
        <authorList>
            <person name="Mavima L."/>
            <person name="Beukes C.W."/>
            <person name="Palmer M."/>
            <person name="De Meyer S.E."/>
            <person name="James E.K."/>
            <person name="Maluk M."/>
            <person name="Avontuur J.R."/>
            <person name="Chan W.Y."/>
            <person name="Venter S.N."/>
            <person name="Steenkamp E.T."/>
        </authorList>
    </citation>
    <scope>NUCLEOTIDE SEQUENCE [LARGE SCALE GENOMIC DNA]</scope>
    <source>
        <strain evidence="7 9">JPY454</strain>
    </source>
</reference>
<proteinExistence type="predicted"/>
<feature type="domain" description="HTH luxR-type" evidence="4">
    <location>
        <begin position="149"/>
        <end position="214"/>
    </location>
</feature>
<name>A0A7W8L433_9BURK</name>
<dbReference type="AlphaFoldDB" id="A0A7W8L433"/>
<feature type="domain" description="Response regulatory" evidence="5">
    <location>
        <begin position="6"/>
        <end position="122"/>
    </location>
</feature>
<evidence type="ECO:0000256" key="2">
    <source>
        <dbReference type="ARBA" id="ARBA00023125"/>
    </source>
</evidence>
<dbReference type="EMBL" id="VOMC01000016">
    <property type="protein sequence ID" value="NVI05329.1"/>
    <property type="molecule type" value="Genomic_DNA"/>
</dbReference>
<feature type="modified residue" description="4-aspartylphosphate" evidence="3">
    <location>
        <position position="57"/>
    </location>
</feature>
<dbReference type="SUPFAM" id="SSF46894">
    <property type="entry name" value="C-terminal effector domain of the bipartite response regulators"/>
    <property type="match status" value="1"/>
</dbReference>
<dbReference type="Pfam" id="PF00072">
    <property type="entry name" value="Response_reg"/>
    <property type="match status" value="1"/>
</dbReference>
<dbReference type="EMBL" id="JACHDE010000002">
    <property type="protein sequence ID" value="MBB5399833.1"/>
    <property type="molecule type" value="Genomic_DNA"/>
</dbReference>
<dbReference type="InterPro" id="IPR001789">
    <property type="entry name" value="Sig_transdc_resp-reg_receiver"/>
</dbReference>
<dbReference type="InterPro" id="IPR011006">
    <property type="entry name" value="CheY-like_superfamily"/>
</dbReference>
<dbReference type="GO" id="GO:0000160">
    <property type="term" value="P:phosphorelay signal transduction system"/>
    <property type="evidence" value="ECO:0007669"/>
    <property type="project" value="InterPro"/>
</dbReference>
<protein>
    <submittedName>
        <fullName evidence="6">DNA-binding NarL/FixJ family response regulator</fullName>
    </submittedName>
    <submittedName>
        <fullName evidence="7">Response regulator transcription factor</fullName>
    </submittedName>
</protein>
<dbReference type="Pfam" id="PF00196">
    <property type="entry name" value="GerE"/>
    <property type="match status" value="1"/>
</dbReference>
<gene>
    <name evidence="7" type="ORF">FSB64_16450</name>
    <name evidence="6" type="ORF">HDG41_001872</name>
</gene>
<dbReference type="SMART" id="SM00421">
    <property type="entry name" value="HTH_LUXR"/>
    <property type="match status" value="1"/>
</dbReference>
<dbReference type="PROSITE" id="PS50110">
    <property type="entry name" value="RESPONSE_REGULATORY"/>
    <property type="match status" value="1"/>
</dbReference>
<evidence type="ECO:0000259" key="4">
    <source>
        <dbReference type="PROSITE" id="PS50043"/>
    </source>
</evidence>
<dbReference type="Proteomes" id="UP000821598">
    <property type="component" value="Unassembled WGS sequence"/>
</dbReference>
<evidence type="ECO:0000313" key="8">
    <source>
        <dbReference type="Proteomes" id="UP000592820"/>
    </source>
</evidence>
<dbReference type="InterPro" id="IPR000792">
    <property type="entry name" value="Tscrpt_reg_LuxR_C"/>
</dbReference>
<comment type="caution">
    <text evidence="6">The sequence shown here is derived from an EMBL/GenBank/DDBJ whole genome shotgun (WGS) entry which is preliminary data.</text>
</comment>
<dbReference type="GO" id="GO:0006355">
    <property type="term" value="P:regulation of DNA-templated transcription"/>
    <property type="evidence" value="ECO:0007669"/>
    <property type="project" value="InterPro"/>
</dbReference>
<dbReference type="Gene3D" id="3.40.50.2300">
    <property type="match status" value="1"/>
</dbReference>
<dbReference type="PANTHER" id="PTHR43214">
    <property type="entry name" value="TWO-COMPONENT RESPONSE REGULATOR"/>
    <property type="match status" value="1"/>
</dbReference>
<evidence type="ECO:0000313" key="6">
    <source>
        <dbReference type="EMBL" id="MBB5399833.1"/>
    </source>
</evidence>
<dbReference type="PROSITE" id="PS00622">
    <property type="entry name" value="HTH_LUXR_1"/>
    <property type="match status" value="1"/>
</dbReference>
<dbReference type="Proteomes" id="UP000592820">
    <property type="component" value="Unassembled WGS sequence"/>
</dbReference>
<dbReference type="RefSeq" id="WP_176367255.1">
    <property type="nucleotide sequence ID" value="NZ_JACHDE010000002.1"/>
</dbReference>
<dbReference type="SUPFAM" id="SSF52172">
    <property type="entry name" value="CheY-like"/>
    <property type="match status" value="1"/>
</dbReference>
<dbReference type="SMART" id="SM00448">
    <property type="entry name" value="REC"/>
    <property type="match status" value="1"/>
</dbReference>
<organism evidence="6 8">
    <name type="scientific">Paraburkholderia youngii</name>
    <dbReference type="NCBI Taxonomy" id="2782701"/>
    <lineage>
        <taxon>Bacteria</taxon>
        <taxon>Pseudomonadati</taxon>
        <taxon>Pseudomonadota</taxon>
        <taxon>Betaproteobacteria</taxon>
        <taxon>Burkholderiales</taxon>
        <taxon>Burkholderiaceae</taxon>
        <taxon>Paraburkholderia</taxon>
    </lineage>
</organism>
<dbReference type="GO" id="GO:0003677">
    <property type="term" value="F:DNA binding"/>
    <property type="evidence" value="ECO:0007669"/>
    <property type="project" value="UniProtKB-KW"/>
</dbReference>
<sequence>MATTYHVLIAEDQHLLRGGLRTMVSSLPDYTVAGEATDGINACSLAWAIRPDLILMDLSMPGMSGIEAIAVIKYRMPQVRIIALTIHSSDEHVQEAFAAGADGYVIKDASFEELVGEMRLVMEGKRNPAFEQHAGNGVSCDPLPGVSRHAQLWHTLTARERAVLRLVAEGCTNRQVGEYLQLSPKTIEKHRASLMRKLDVTNVTGLVLIALDMGVLPLSKPARALDRFL</sequence>
<evidence type="ECO:0000313" key="9">
    <source>
        <dbReference type="Proteomes" id="UP000821598"/>
    </source>
</evidence>
<keyword evidence="2 6" id="KW-0238">DNA-binding</keyword>
<evidence type="ECO:0000256" key="3">
    <source>
        <dbReference type="PROSITE-ProRule" id="PRU00169"/>
    </source>
</evidence>
<accession>A0A7W8L433</accession>
<dbReference type="CDD" id="cd17535">
    <property type="entry name" value="REC_NarL-like"/>
    <property type="match status" value="1"/>
</dbReference>
<keyword evidence="1 3" id="KW-0597">Phosphoprotein</keyword>
<reference evidence="6 8" key="2">
    <citation type="submission" date="2020-08" db="EMBL/GenBank/DDBJ databases">
        <title>Genomic Encyclopedia of Type Strains, Phase IV (KMG-V): Genome sequencing to study the core and pangenomes of soil and plant-associated prokaryotes.</title>
        <authorList>
            <person name="Whitman W."/>
        </authorList>
    </citation>
    <scope>NUCLEOTIDE SEQUENCE [LARGE SCALE GENOMIC DNA]</scope>
    <source>
        <strain evidence="6 8">JPY162</strain>
    </source>
</reference>
<keyword evidence="9" id="KW-1185">Reference proteome</keyword>
<dbReference type="InterPro" id="IPR016032">
    <property type="entry name" value="Sig_transdc_resp-reg_C-effctor"/>
</dbReference>
<evidence type="ECO:0000259" key="5">
    <source>
        <dbReference type="PROSITE" id="PS50110"/>
    </source>
</evidence>
<dbReference type="InterPro" id="IPR058245">
    <property type="entry name" value="NreC/VraR/RcsB-like_REC"/>
</dbReference>
<evidence type="ECO:0000256" key="1">
    <source>
        <dbReference type="ARBA" id="ARBA00022553"/>
    </source>
</evidence>
<evidence type="ECO:0000313" key="7">
    <source>
        <dbReference type="EMBL" id="NVI05329.1"/>
    </source>
</evidence>
<dbReference type="InterPro" id="IPR039420">
    <property type="entry name" value="WalR-like"/>
</dbReference>
<dbReference type="PANTHER" id="PTHR43214:SF43">
    <property type="entry name" value="TWO-COMPONENT RESPONSE REGULATOR"/>
    <property type="match status" value="1"/>
</dbReference>
<dbReference type="CDD" id="cd06170">
    <property type="entry name" value="LuxR_C_like"/>
    <property type="match status" value="1"/>
</dbReference>